<dbReference type="RefSeq" id="WP_207329115.1">
    <property type="nucleotide sequence ID" value="NZ_JAFMYW010000002.1"/>
</dbReference>
<reference evidence="1 2" key="1">
    <citation type="submission" date="2021-03" db="EMBL/GenBank/DDBJ databases">
        <title>Fibrella sp. HMF5405 genome sequencing and assembly.</title>
        <authorList>
            <person name="Kang H."/>
            <person name="Kim H."/>
            <person name="Bae S."/>
            <person name="Joh K."/>
        </authorList>
    </citation>
    <scope>NUCLEOTIDE SEQUENCE [LARGE SCALE GENOMIC DNA]</scope>
    <source>
        <strain evidence="1 2">HMF5405</strain>
    </source>
</reference>
<gene>
    <name evidence="1" type="ORF">J2I46_11390</name>
</gene>
<sequence>MNKLHSLLLIPLIGILGLFSGCTTEPEPFDPLPKESQSGQRTIGCRIDGEVWKPYRAVGWDIKGGNNDRLARYSEKSKTLWVGGTNENIGSVDICLTNVTGPGRYVLDSFSPDVVRPVANCGLFSATPEYYISSNTLATDATNQGEVIITKLADNIVAGRFSFKAVNKKTGKIVSINDGRFDFYYLPGVDD</sequence>
<comment type="caution">
    <text evidence="1">The sequence shown here is derived from an EMBL/GenBank/DDBJ whole genome shotgun (WGS) entry which is preliminary data.</text>
</comment>
<evidence type="ECO:0000313" key="2">
    <source>
        <dbReference type="Proteomes" id="UP000664628"/>
    </source>
</evidence>
<name>A0ABS3JGR1_9BACT</name>
<organism evidence="1 2">
    <name type="scientific">Fibrella forsythiae</name>
    <dbReference type="NCBI Taxonomy" id="2817061"/>
    <lineage>
        <taxon>Bacteria</taxon>
        <taxon>Pseudomonadati</taxon>
        <taxon>Bacteroidota</taxon>
        <taxon>Cytophagia</taxon>
        <taxon>Cytophagales</taxon>
        <taxon>Spirosomataceae</taxon>
        <taxon>Fibrella</taxon>
    </lineage>
</organism>
<evidence type="ECO:0008006" key="3">
    <source>
        <dbReference type="Google" id="ProtNLM"/>
    </source>
</evidence>
<dbReference type="Pfam" id="PF19765">
    <property type="entry name" value="DUF6252"/>
    <property type="match status" value="1"/>
</dbReference>
<dbReference type="InterPro" id="IPR046219">
    <property type="entry name" value="DUF6252"/>
</dbReference>
<dbReference type="Proteomes" id="UP000664628">
    <property type="component" value="Unassembled WGS sequence"/>
</dbReference>
<keyword evidence="2" id="KW-1185">Reference proteome</keyword>
<protein>
    <recommendedName>
        <fullName evidence="3">Lipoprotein</fullName>
    </recommendedName>
</protein>
<proteinExistence type="predicted"/>
<dbReference type="EMBL" id="JAFMYW010000002">
    <property type="protein sequence ID" value="MBO0949189.1"/>
    <property type="molecule type" value="Genomic_DNA"/>
</dbReference>
<evidence type="ECO:0000313" key="1">
    <source>
        <dbReference type="EMBL" id="MBO0949189.1"/>
    </source>
</evidence>
<dbReference type="PROSITE" id="PS51257">
    <property type="entry name" value="PROKAR_LIPOPROTEIN"/>
    <property type="match status" value="1"/>
</dbReference>
<accession>A0ABS3JGR1</accession>